<keyword evidence="1" id="KW-0677">Repeat</keyword>
<dbReference type="Proteomes" id="UP000033033">
    <property type="component" value="Chromosome"/>
</dbReference>
<dbReference type="InterPro" id="IPR019734">
    <property type="entry name" value="TPR_rpt"/>
</dbReference>
<dbReference type="PANTHER" id="PTHR45641">
    <property type="entry name" value="TETRATRICOPEPTIDE REPEAT PROTEIN (AFU_ORTHOLOGUE AFUA_6G03870)"/>
    <property type="match status" value="1"/>
</dbReference>
<dbReference type="GeneID" id="24846843"/>
<sequence>MTNSSFLIQNITDSGSQLVSIYSNLSVEAKLGILVPLLLAMISASHTLYKNYRERQKKLRSLFNLTWKNSTSIGKEEVLGNRPFNEYYFLRPEDEKVWNCLDNEKSVLIVGPPLAGKTRMIYESLIKSKKHDLIIPRSTDIEIESFILPRQMKFWKPKLMFIDDLHRFVEQQNFEYLFEVCRKNKINLIATCRSEVEYNKTKKRMLDKNLDLETGIFDQIIEVNEISEQQGKEIAENVDRHWNEIRFNKTVGSIFMPLAEMDRRFKECTSEEKSVLKAVKKLYICGVYNEDQIFQLDKIQKVSENEGIKKEKYQWEELIEKLCEKEFTKIKEKDIDRIWAEEAYLEDIVELNHSGLSVFEELLSIFAETPDELFKIGNRAYEIGSVKLQKASYMKVAIKAYREALKIRTVEQFPIKYAMTQNNIGNAHSTLAEVEEKALSYKKAIEAFQKALKITTVKEFPMDYAMTQNNIGNAYSTLAEVEEKALNCKKAIEAFQKALKITTVKEFPMDYAMTQNNIGNAYSTLAEVEEKALNCKKAIEAYREALKIFTENSYPEYNKIVAGNIEELTNFCKMNEIKL</sequence>
<dbReference type="EMBL" id="CP009528">
    <property type="protein sequence ID" value="AKB56494.1"/>
    <property type="molecule type" value="Genomic_DNA"/>
</dbReference>
<name>A0A0E3QZV7_METBA</name>
<dbReference type="AlphaFoldDB" id="A0A0E3QZV7"/>
<evidence type="ECO:0000313" key="4">
    <source>
        <dbReference type="Proteomes" id="UP000033033"/>
    </source>
</evidence>
<dbReference type="Gene3D" id="1.25.40.10">
    <property type="entry name" value="Tetratricopeptide repeat domain"/>
    <property type="match status" value="1"/>
</dbReference>
<protein>
    <submittedName>
        <fullName evidence="3">Uncharacterized protein</fullName>
    </submittedName>
</protein>
<keyword evidence="4" id="KW-1185">Reference proteome</keyword>
<gene>
    <name evidence="3" type="ORF">MSBRM_3496</name>
</gene>
<dbReference type="KEGG" id="mby:MSBRM_3496"/>
<dbReference type="InterPro" id="IPR011990">
    <property type="entry name" value="TPR-like_helical_dom_sf"/>
</dbReference>
<evidence type="ECO:0000256" key="1">
    <source>
        <dbReference type="ARBA" id="ARBA00022737"/>
    </source>
</evidence>
<reference evidence="3 4" key="1">
    <citation type="submission" date="2014-07" db="EMBL/GenBank/DDBJ databases">
        <title>Methanogenic archaea and the global carbon cycle.</title>
        <authorList>
            <person name="Henriksen J.R."/>
            <person name="Luke J."/>
            <person name="Reinhart S."/>
            <person name="Benedict M.N."/>
            <person name="Youngblut N.D."/>
            <person name="Metcalf M.E."/>
            <person name="Whitaker R.J."/>
            <person name="Metcalf W.W."/>
        </authorList>
    </citation>
    <scope>NUCLEOTIDE SEQUENCE [LARGE SCALE GENOMIC DNA]</scope>
    <source>
        <strain evidence="3 4">MS</strain>
    </source>
</reference>
<dbReference type="RefSeq" id="WP_052712951.1">
    <property type="nucleotide sequence ID" value="NZ_CP009528.1"/>
</dbReference>
<dbReference type="PATRIC" id="fig|1434108.4.peg.4406"/>
<accession>A0A0E3QZV7</accession>
<dbReference type="HOGENOM" id="CLU_470622_0_0_2"/>
<dbReference type="PANTHER" id="PTHR45641:SF19">
    <property type="entry name" value="NEPHROCYSTIN-3"/>
    <property type="match status" value="1"/>
</dbReference>
<dbReference type="Pfam" id="PF13374">
    <property type="entry name" value="TPR_10"/>
    <property type="match status" value="1"/>
</dbReference>
<organism evidence="3 4">
    <name type="scientific">Methanosarcina barkeri MS</name>
    <dbReference type="NCBI Taxonomy" id="1434108"/>
    <lineage>
        <taxon>Archaea</taxon>
        <taxon>Methanobacteriati</taxon>
        <taxon>Methanobacteriota</taxon>
        <taxon>Stenosarchaea group</taxon>
        <taxon>Methanomicrobia</taxon>
        <taxon>Methanosarcinales</taxon>
        <taxon>Methanosarcinaceae</taxon>
        <taxon>Methanosarcina</taxon>
    </lineage>
</organism>
<dbReference type="SMART" id="SM00028">
    <property type="entry name" value="TPR"/>
    <property type="match status" value="3"/>
</dbReference>
<keyword evidence="2" id="KW-0802">TPR repeat</keyword>
<dbReference type="InterPro" id="IPR027417">
    <property type="entry name" value="P-loop_NTPase"/>
</dbReference>
<evidence type="ECO:0000313" key="3">
    <source>
        <dbReference type="EMBL" id="AKB56494.1"/>
    </source>
</evidence>
<evidence type="ECO:0000256" key="2">
    <source>
        <dbReference type="ARBA" id="ARBA00022803"/>
    </source>
</evidence>
<proteinExistence type="predicted"/>
<dbReference type="SUPFAM" id="SSF52540">
    <property type="entry name" value="P-loop containing nucleoside triphosphate hydrolases"/>
    <property type="match status" value="1"/>
</dbReference>
<dbReference type="STRING" id="1434108.MSBRM_3496"/>
<dbReference type="SUPFAM" id="SSF48452">
    <property type="entry name" value="TPR-like"/>
    <property type="match status" value="1"/>
</dbReference>